<evidence type="ECO:0000256" key="2">
    <source>
        <dbReference type="ARBA" id="ARBA00022448"/>
    </source>
</evidence>
<feature type="transmembrane region" description="Helical" evidence="10">
    <location>
        <begin position="54"/>
        <end position="73"/>
    </location>
</feature>
<comment type="caution">
    <text evidence="12">The sequence shown here is derived from an EMBL/GenBank/DDBJ whole genome shotgun (WGS) entry which is preliminary data.</text>
</comment>
<evidence type="ECO:0000313" key="13">
    <source>
        <dbReference type="Proteomes" id="UP000663873"/>
    </source>
</evidence>
<keyword evidence="6" id="KW-0915">Sodium</keyword>
<gene>
    <name evidence="12" type="ORF">UJA718_LOCUS6649</name>
</gene>
<feature type="transmembrane region" description="Helical" evidence="10">
    <location>
        <begin position="729"/>
        <end position="750"/>
    </location>
</feature>
<feature type="transmembrane region" description="Helical" evidence="10">
    <location>
        <begin position="345"/>
        <end position="363"/>
    </location>
</feature>
<dbReference type="InterPro" id="IPR006153">
    <property type="entry name" value="Cation/H_exchanger_TM"/>
</dbReference>
<dbReference type="GO" id="GO:0015385">
    <property type="term" value="F:sodium:proton antiporter activity"/>
    <property type="evidence" value="ECO:0007669"/>
    <property type="project" value="InterPro"/>
</dbReference>
<evidence type="ECO:0000256" key="6">
    <source>
        <dbReference type="ARBA" id="ARBA00023053"/>
    </source>
</evidence>
<feature type="transmembrane region" description="Helical" evidence="10">
    <location>
        <begin position="797"/>
        <end position="818"/>
    </location>
</feature>
<sequence length="1475" mass="170649">MALEVEQRKAYEPPCNALSETGKRGLGPEFIYPFIVLFFATILRKLLRHYRISLPYTVILMLVGAVFGGFYQYDVIKRFTFIADLSPVQILSIFLPILIFESAFSCDPHIFIKCLGQILTLAILGFFISVALTTLAVMYWYENQYTTDVQTCWTWDQAVLYSAVVSATDPVSVVSLLKSMTSLKTLSTIIEGESLLNDAAAITIYTLMKNLIYEATKSDKNLVAQQNRATLLGINAERCANAIRFLIKRKITAVYLLRFVLKTVAIAVIIGYAMAHITIFTLYRIEAGELEACITITMSYFVYLTCEAVEASGVIGVVLLGLTLNMNRSCFSVSAIHISKQTWELLAYIANSLIFITVGVILLKTYSESHKMLSLLSSIPQLLLIYIILILVRAIMILCIHFILKHIAYGFTWKDSIVTIWSGLRGGVSLVLALTLFNSKIKDKYQADTMLIHTTAIVFLTCTVNALTIPNVVHILRLDQTSILIKQTMIQIVKELKIKQNEMIRYLKTNPILATADWLLVQKAIHIQSQFLNEKEELTKENLLLRRHIDQIKCDNCQVHVTIPISKYEFKQTLEDCRVRILRLQKTHFWLNYYNGQLSSYGLHTLNSLCDRAIDTPKKCIDLKTIKAYIVGKSRLRSLLNFIRNCTRKWQKYLPWYYSKVQKLQRRTNINEHESRISILQVQHWYMKLFTCLPISFSIMLIECATIAYQLHTNLCNKLLNKNLVKLNLALEITSSLLLIFDFMQIYYWFYPYIKQKFHISILPWLILYSFVITCRCFSCIIYLIISTSGRTKNLCISFYILKSLSLLECIVLCLFLIEPLQLFVDYMLNRYVSISYDIGLAYISSEEQVLKIIHRLTDNEIIRIRLRELSLHHIKSVLNDVFTMQEDHPGTVISIKTNHTLNLLYNTAKQGIAQMRSRGVLDGDDCNLLEQSLKNMHLYQHIPSTMPPSSPMIAIHNLSWLFSNEQLNTDETHEIEEKLLRALPNENAERFTNETLIHPRTFSWQDFLWHKNDKIHGVYLIVHGIVEEWKLDPYDIDAHHNEVRWKEINRTRQVNLTPQQTSSPNTHKHVHYSPQNHQSTLKNKLHMNDLSVVETSKGDEFFTSALSKEGREIGSLVKVQSISTLDDDENLLHKNTTWYKKSSEDDRLRSTAGVRVAFEDGFYIRWHHLMTNPMNEKFKDDSTIVDDDIHQYYHRAPSEENFDELFNETFDKYRQIHPATSERVHRRYSYSSGDCIGLHDFLISNGEKYESTGKCLTNVTLFFIAKEKLFDILNSYSLWNVLWLEIGIRLALRILPEIRAFQHSRIKQSSNMPIADSDLVNKRLLNAGLLIYNEMTCSLDDVIHLNEDLFLIAGSVRNQITKCVYEAPIFIERNLSKQGLKLLDDRSITKILVLPATMNTDNLFVDSSLINHIIDIETKRDFNQTPNDSEQFNKRQMKLLEHRTHERFSIHEDSPYPQQTVNIDRSLSTIDNKF</sequence>
<feature type="transmembrane region" description="Helical" evidence="10">
    <location>
        <begin position="255"/>
        <end position="280"/>
    </location>
</feature>
<keyword evidence="13" id="KW-1185">Reference proteome</keyword>
<dbReference type="GO" id="GO:0015386">
    <property type="term" value="F:potassium:proton antiporter activity"/>
    <property type="evidence" value="ECO:0007669"/>
    <property type="project" value="TreeGrafter"/>
</dbReference>
<proteinExistence type="predicted"/>
<feature type="transmembrane region" description="Helical" evidence="10">
    <location>
        <begin position="85"/>
        <end position="106"/>
    </location>
</feature>
<organism evidence="12 13">
    <name type="scientific">Rotaria socialis</name>
    <dbReference type="NCBI Taxonomy" id="392032"/>
    <lineage>
        <taxon>Eukaryota</taxon>
        <taxon>Metazoa</taxon>
        <taxon>Spiralia</taxon>
        <taxon>Gnathifera</taxon>
        <taxon>Rotifera</taxon>
        <taxon>Eurotatoria</taxon>
        <taxon>Bdelloidea</taxon>
        <taxon>Philodinida</taxon>
        <taxon>Philodinidae</taxon>
        <taxon>Rotaria</taxon>
    </lineage>
</organism>
<accession>A0A820BJL0</accession>
<dbReference type="GO" id="GO:0005886">
    <property type="term" value="C:plasma membrane"/>
    <property type="evidence" value="ECO:0007669"/>
    <property type="project" value="UniProtKB-SubCell"/>
</dbReference>
<evidence type="ECO:0000256" key="10">
    <source>
        <dbReference type="SAM" id="Phobius"/>
    </source>
</evidence>
<keyword evidence="9" id="KW-0739">Sodium transport</keyword>
<dbReference type="EMBL" id="CAJOBP010000630">
    <property type="protein sequence ID" value="CAF4202625.1"/>
    <property type="molecule type" value="Genomic_DNA"/>
</dbReference>
<keyword evidence="8 10" id="KW-0472">Membrane</keyword>
<feature type="transmembrane region" description="Helical" evidence="10">
    <location>
        <begin position="762"/>
        <end position="785"/>
    </location>
</feature>
<evidence type="ECO:0000256" key="4">
    <source>
        <dbReference type="ARBA" id="ARBA00022692"/>
    </source>
</evidence>
<evidence type="ECO:0000313" key="12">
    <source>
        <dbReference type="EMBL" id="CAF4202625.1"/>
    </source>
</evidence>
<keyword evidence="4 10" id="KW-0812">Transmembrane</keyword>
<evidence type="ECO:0000256" key="5">
    <source>
        <dbReference type="ARBA" id="ARBA00022989"/>
    </source>
</evidence>
<evidence type="ECO:0000256" key="1">
    <source>
        <dbReference type="ARBA" id="ARBA00004651"/>
    </source>
</evidence>
<dbReference type="Gene3D" id="6.10.140.1330">
    <property type="match status" value="1"/>
</dbReference>
<dbReference type="Proteomes" id="UP000663873">
    <property type="component" value="Unassembled WGS sequence"/>
</dbReference>
<keyword evidence="2" id="KW-0813">Transport</keyword>
<keyword evidence="5 10" id="KW-1133">Transmembrane helix</keyword>
<dbReference type="Pfam" id="PF00999">
    <property type="entry name" value="Na_H_Exchanger"/>
    <property type="match status" value="1"/>
</dbReference>
<protein>
    <recommendedName>
        <fullName evidence="11">Cation/H+ exchanger transmembrane domain-containing protein</fullName>
    </recommendedName>
</protein>
<dbReference type="PANTHER" id="PTHR10110">
    <property type="entry name" value="SODIUM/HYDROGEN EXCHANGER"/>
    <property type="match status" value="1"/>
</dbReference>
<evidence type="ECO:0000259" key="11">
    <source>
        <dbReference type="Pfam" id="PF00999"/>
    </source>
</evidence>
<dbReference type="SUPFAM" id="SSF51206">
    <property type="entry name" value="cAMP-binding domain-like"/>
    <property type="match status" value="1"/>
</dbReference>
<name>A0A820BJL0_9BILA</name>
<dbReference type="PANTHER" id="PTHR10110:SF86">
    <property type="entry name" value="SODIUM_HYDROGEN EXCHANGER 7"/>
    <property type="match status" value="1"/>
</dbReference>
<feature type="transmembrane region" description="Helical" evidence="10">
    <location>
        <begin position="457"/>
        <end position="476"/>
    </location>
</feature>
<feature type="transmembrane region" description="Helical" evidence="10">
    <location>
        <begin position="30"/>
        <end position="47"/>
    </location>
</feature>
<feature type="domain" description="Cation/H+ exchanger transmembrane" evidence="11">
    <location>
        <begin position="37"/>
        <end position="472"/>
    </location>
</feature>
<dbReference type="GO" id="GO:0051453">
    <property type="term" value="P:regulation of intracellular pH"/>
    <property type="evidence" value="ECO:0007669"/>
    <property type="project" value="TreeGrafter"/>
</dbReference>
<feature type="transmembrane region" description="Helical" evidence="10">
    <location>
        <begin position="118"/>
        <end position="139"/>
    </location>
</feature>
<dbReference type="GO" id="GO:0098719">
    <property type="term" value="P:sodium ion import across plasma membrane"/>
    <property type="evidence" value="ECO:0007669"/>
    <property type="project" value="TreeGrafter"/>
</dbReference>
<comment type="subcellular location">
    <subcellularLocation>
        <location evidence="1">Cell membrane</location>
        <topology evidence="1">Multi-pass membrane protein</topology>
    </subcellularLocation>
</comment>
<evidence type="ECO:0000256" key="7">
    <source>
        <dbReference type="ARBA" id="ARBA00023065"/>
    </source>
</evidence>
<feature type="transmembrane region" description="Helical" evidence="10">
    <location>
        <begin position="383"/>
        <end position="404"/>
    </location>
</feature>
<feature type="transmembrane region" description="Helical" evidence="10">
    <location>
        <begin position="300"/>
        <end position="324"/>
    </location>
</feature>
<keyword evidence="7" id="KW-0406">Ion transport</keyword>
<keyword evidence="3" id="KW-1003">Cell membrane</keyword>
<evidence type="ECO:0000256" key="8">
    <source>
        <dbReference type="ARBA" id="ARBA00023136"/>
    </source>
</evidence>
<dbReference type="InterPro" id="IPR018422">
    <property type="entry name" value="Cation/H_exchanger_CPA1"/>
</dbReference>
<feature type="transmembrane region" description="Helical" evidence="10">
    <location>
        <begin position="416"/>
        <end position="437"/>
    </location>
</feature>
<reference evidence="12" key="1">
    <citation type="submission" date="2021-02" db="EMBL/GenBank/DDBJ databases">
        <authorList>
            <person name="Nowell W R."/>
        </authorList>
    </citation>
    <scope>NUCLEOTIDE SEQUENCE</scope>
</reference>
<evidence type="ECO:0000256" key="9">
    <source>
        <dbReference type="ARBA" id="ARBA00023201"/>
    </source>
</evidence>
<dbReference type="InterPro" id="IPR018490">
    <property type="entry name" value="cNMP-bd_dom_sf"/>
</dbReference>
<evidence type="ECO:0000256" key="3">
    <source>
        <dbReference type="ARBA" id="ARBA00022475"/>
    </source>
</evidence>